<evidence type="ECO:0000259" key="2">
    <source>
        <dbReference type="PROSITE" id="PS50175"/>
    </source>
</evidence>
<evidence type="ECO:0000256" key="1">
    <source>
        <dbReference type="SAM" id="MobiDB-lite"/>
    </source>
</evidence>
<protein>
    <recommendedName>
        <fullName evidence="2">Peptidase A2 domain-containing protein</fullName>
    </recommendedName>
</protein>
<dbReference type="OrthoDB" id="9218558at2759"/>
<dbReference type="GO" id="GO:0004190">
    <property type="term" value="F:aspartic-type endopeptidase activity"/>
    <property type="evidence" value="ECO:0007669"/>
    <property type="project" value="InterPro"/>
</dbReference>
<dbReference type="GO" id="GO:0006508">
    <property type="term" value="P:proteolysis"/>
    <property type="evidence" value="ECO:0007669"/>
    <property type="project" value="InterPro"/>
</dbReference>
<accession>A0A3L8Q7Q8</accession>
<proteinExistence type="predicted"/>
<dbReference type="EMBL" id="QUSF01003313">
    <property type="protein sequence ID" value="RLV63268.1"/>
    <property type="molecule type" value="Genomic_DNA"/>
</dbReference>
<dbReference type="InterPro" id="IPR001995">
    <property type="entry name" value="Peptidase_A2_cat"/>
</dbReference>
<keyword evidence="4" id="KW-1185">Reference proteome</keyword>
<dbReference type="AlphaFoldDB" id="A0A3L8Q7Q8"/>
<comment type="caution">
    <text evidence="3">The sequence shown here is derived from an EMBL/GenBank/DDBJ whole genome shotgun (WGS) entry which is preliminary data.</text>
</comment>
<feature type="region of interest" description="Disordered" evidence="1">
    <location>
        <begin position="234"/>
        <end position="267"/>
    </location>
</feature>
<evidence type="ECO:0000313" key="3">
    <source>
        <dbReference type="EMBL" id="RLV63268.1"/>
    </source>
</evidence>
<sequence length="267" mass="29850">TGADVTLISKSKWPQDWTIVPTLDQLAASLAMSFFQSGRSYICTVKEFNEYRQYLTRTKLQSEQILGQREGTVAAAASETFWPTSTQEQREPPEIRRVKVSESALDKGQTHSIAELGQEDASKAAGSHRKPDNTADGLFKAVFEQLTTAEAQKLQELVETIVYKVFARLKVPWDQRVNFLRNTAQGIRGSVFGSSVRTEPAETPLDRQQKIELVAKELLAMVLEILGDRLESKASESGRAARQKEQLVDGGPPKQTHPRKLKQTEHI</sequence>
<gene>
    <name evidence="3" type="ORF">DV515_00018443</name>
</gene>
<dbReference type="Proteomes" id="UP000276834">
    <property type="component" value="Unassembled WGS sequence"/>
</dbReference>
<feature type="domain" description="Peptidase A2" evidence="2">
    <location>
        <begin position="1"/>
        <end position="17"/>
    </location>
</feature>
<name>A0A3L8Q7Q8_CHLGU</name>
<organism evidence="3 4">
    <name type="scientific">Chloebia gouldiae</name>
    <name type="common">Gouldian finch</name>
    <name type="synonym">Erythrura gouldiae</name>
    <dbReference type="NCBI Taxonomy" id="44316"/>
    <lineage>
        <taxon>Eukaryota</taxon>
        <taxon>Metazoa</taxon>
        <taxon>Chordata</taxon>
        <taxon>Craniata</taxon>
        <taxon>Vertebrata</taxon>
        <taxon>Euteleostomi</taxon>
        <taxon>Archelosauria</taxon>
        <taxon>Archosauria</taxon>
        <taxon>Dinosauria</taxon>
        <taxon>Saurischia</taxon>
        <taxon>Theropoda</taxon>
        <taxon>Coelurosauria</taxon>
        <taxon>Aves</taxon>
        <taxon>Neognathae</taxon>
        <taxon>Neoaves</taxon>
        <taxon>Telluraves</taxon>
        <taxon>Australaves</taxon>
        <taxon>Passeriformes</taxon>
        <taxon>Passeroidea</taxon>
        <taxon>Passeridae</taxon>
        <taxon>Chloebia</taxon>
    </lineage>
</organism>
<evidence type="ECO:0000313" key="4">
    <source>
        <dbReference type="Proteomes" id="UP000276834"/>
    </source>
</evidence>
<feature type="non-terminal residue" evidence="3">
    <location>
        <position position="1"/>
    </location>
</feature>
<reference evidence="3 4" key="1">
    <citation type="journal article" date="2018" name="Proc. R. Soc. B">
        <title>A non-coding region near Follistatin controls head colour polymorphism in the Gouldian finch.</title>
        <authorList>
            <person name="Toomey M.B."/>
            <person name="Marques C.I."/>
            <person name="Andrade P."/>
            <person name="Araujo P.M."/>
            <person name="Sabatino S."/>
            <person name="Gazda M.A."/>
            <person name="Afonso S."/>
            <person name="Lopes R.J."/>
            <person name="Corbo J.C."/>
            <person name="Carneiro M."/>
        </authorList>
    </citation>
    <scope>NUCLEOTIDE SEQUENCE [LARGE SCALE GENOMIC DNA]</scope>
    <source>
        <strain evidence="3">Red01</strain>
        <tissue evidence="3">Muscle</tissue>
    </source>
</reference>
<dbReference type="PROSITE" id="PS50175">
    <property type="entry name" value="ASP_PROT_RETROV"/>
    <property type="match status" value="1"/>
</dbReference>
<feature type="non-terminal residue" evidence="3">
    <location>
        <position position="267"/>
    </location>
</feature>